<dbReference type="Pfam" id="PF24883">
    <property type="entry name" value="NPHP3_N"/>
    <property type="match status" value="1"/>
</dbReference>
<dbReference type="Pfam" id="PF17100">
    <property type="entry name" value="NACHT_N"/>
    <property type="match status" value="1"/>
</dbReference>
<sequence length="1477" mass="168905">MAAGVQDANSVSAELSSKLWYEAKQNLSKEEQGYISNFQGSKDDNHGIVNDVLRTAKEKQKEAQDKNWTFKRSDGRVVVVRELFSKIVDWITKFQGAVDFLVSMDVSGHAALPWAGVKFLLSIAVKDSQKWGSVIAGIEFVTREISYYGIFEVIYLRRNFSATKQLSDALVQAYTKILQFLSGARRYYDQNSLKRFLGTAFSLDDNLSAIVTAIKTERDDIERLRGVIDGQQEKELGDGILTLTQDQKVNQDKLVGMLNDLTAPMEIMAMQLLDVKDKLGEISSEMQMRNKADQLPRIYDHLQPGKMTSYESKLGNLTPGTTTWILQNETFTHWIEGRTSVLFICGGPGTGKSHLSTKVIDYLRTTPLETSGRLSRVGYYYFKDSDKSTRSALTALCAIIYRLAADDEVYRMHATEICTRSPNFAMATCGTLWNDFLVSEFGATSDTQLFLVFDGIDEAEREEFAEFVGVFSRSDLPKLRIQLLLVGRPEMNFMIKDKLDKFPFSIIEVSSKVNIEDIRKFSQARYDEVIKVPRTLKRLRHTVTETLTEKADGMFLWVDLIYKEELQDILSPIKLKQALENLPEGGLTNLYDRIFMRIERDNGPAKHLVLQEVFSWAAYFKEPLTLFYLNEILESSIGKQYSDAQVILEQTCASLFVLVKTGELLLEESNQAETKTQEDRDTAQNLSRNNNGRDSSENEPEGNNHDVEDHDDDEDYDEERELVEWAEAEEVRRKHQRDTFVHLRHASLGDYLRRADLKPTAILLGAKKSEVHVVVAMLQIICKGADAPQELWLYLMANLLSQLGSLDCSIVSEADTKLIIRFLHELFTSETLARHIAKFHHTSEGYPLIEKENFSFGVNTDQQNENSIIIRRWLQKSQDTGLNRLDSEISKWVGEILSDPSQLLVPLVKICINEWLECNGSGLELYWRFFFIWICIVSTNLVPPVPKTKNPPDPLDVATQIFLGDDPFTFVAGLSKKQETMEMHLSIAKTVSYVDAGNKVAVAEYQKAIELAREQESESMLKTIWLEQMMAYFGSGYQIDAEEYAFKAIENYLKLDDSNAKVLTYSGIVHVKKHDYKKGIELFQKSLAINKEDHKVGMQLLFTLFQMKDYKGMISQIEYYGIPTLGSWLRNIHRLEDHKQIIHAARTVGKMDIIIECYQHEIENIQLTEDELQKAKDDDPVKAAQQTLRYRTRRVGMSSMFRVYLGAIYLEILGQPDKAFELWKIAFFQHSEFFNLGNLITSVYQDFIIPEYFALFSQLIYEKALDPDPEIAGLMISHLEHLRLREKIFQQLNNFLVDNGLRNVNVLLARLYLRNGRKDEARKLLNDQFQCAMDLLGYDLRWNYEFGYGALAALLFLNGQLENAEVALSLKRFFLLGFDSERKKRRKNAPESTKNESDLNAAEPKDGRGEGEQTPTDTQDESALSVQLATTSAFARRAIISSVMRPGRESFLYAVVAMSSSRPRRQAWRESRSRQLL</sequence>
<dbReference type="SUPFAM" id="SSF52540">
    <property type="entry name" value="P-loop containing nucleoside triphosphate hydrolases"/>
    <property type="match status" value="1"/>
</dbReference>
<dbReference type="SUPFAM" id="SSF48452">
    <property type="entry name" value="TPR-like"/>
    <property type="match status" value="1"/>
</dbReference>
<feature type="domain" description="NWD NACHT-NTPase N-terminal" evidence="4">
    <location>
        <begin position="19"/>
        <end position="217"/>
    </location>
</feature>
<evidence type="ECO:0000256" key="1">
    <source>
        <dbReference type="ARBA" id="ARBA00022737"/>
    </source>
</evidence>
<evidence type="ECO:0000259" key="5">
    <source>
        <dbReference type="Pfam" id="PF24883"/>
    </source>
</evidence>
<feature type="compositionally biased region" description="Basic and acidic residues" evidence="3">
    <location>
        <begin position="1393"/>
        <end position="1411"/>
    </location>
</feature>
<proteinExistence type="predicted"/>
<keyword evidence="1" id="KW-0677">Repeat</keyword>
<evidence type="ECO:0000259" key="4">
    <source>
        <dbReference type="Pfam" id="PF17100"/>
    </source>
</evidence>
<accession>A0A2J6S5H0</accession>
<evidence type="ECO:0000256" key="3">
    <source>
        <dbReference type="SAM" id="MobiDB-lite"/>
    </source>
</evidence>
<gene>
    <name evidence="6" type="ORF">L207DRAFT_561454</name>
</gene>
<dbReference type="PROSITE" id="PS50005">
    <property type="entry name" value="TPR"/>
    <property type="match status" value="1"/>
</dbReference>
<evidence type="ECO:0000313" key="6">
    <source>
        <dbReference type="EMBL" id="PMD45996.1"/>
    </source>
</evidence>
<dbReference type="Gene3D" id="3.40.50.300">
    <property type="entry name" value="P-loop containing nucleotide triphosphate hydrolases"/>
    <property type="match status" value="1"/>
</dbReference>
<evidence type="ECO:0000313" key="7">
    <source>
        <dbReference type="Proteomes" id="UP000235786"/>
    </source>
</evidence>
<feature type="region of interest" description="Disordered" evidence="3">
    <location>
        <begin position="1385"/>
        <end position="1424"/>
    </location>
</feature>
<dbReference type="PANTHER" id="PTHR10039:SF17">
    <property type="entry name" value="FUNGAL STAND N-TERMINAL GOODBYE DOMAIN-CONTAINING PROTEIN-RELATED"/>
    <property type="match status" value="1"/>
</dbReference>
<dbReference type="InterPro" id="IPR011990">
    <property type="entry name" value="TPR-like_helical_dom_sf"/>
</dbReference>
<dbReference type="OrthoDB" id="448455at2759"/>
<evidence type="ECO:0000256" key="2">
    <source>
        <dbReference type="PROSITE-ProRule" id="PRU00339"/>
    </source>
</evidence>
<keyword evidence="7" id="KW-1185">Reference proteome</keyword>
<feature type="domain" description="Nephrocystin 3-like N-terminal" evidence="5">
    <location>
        <begin position="320"/>
        <end position="488"/>
    </location>
</feature>
<feature type="compositionally biased region" description="Acidic residues" evidence="3">
    <location>
        <begin position="709"/>
        <end position="718"/>
    </location>
</feature>
<dbReference type="InterPro" id="IPR056884">
    <property type="entry name" value="NPHP3-like_N"/>
</dbReference>
<dbReference type="InterPro" id="IPR019734">
    <property type="entry name" value="TPR_rpt"/>
</dbReference>
<feature type="compositionally biased region" description="Polar residues" evidence="3">
    <location>
        <begin position="1413"/>
        <end position="1424"/>
    </location>
</feature>
<keyword evidence="2" id="KW-0802">TPR repeat</keyword>
<organism evidence="6 7">
    <name type="scientific">Hyaloscypha variabilis (strain UAMH 11265 / GT02V1 / F)</name>
    <name type="common">Meliniomyces variabilis</name>
    <dbReference type="NCBI Taxonomy" id="1149755"/>
    <lineage>
        <taxon>Eukaryota</taxon>
        <taxon>Fungi</taxon>
        <taxon>Dikarya</taxon>
        <taxon>Ascomycota</taxon>
        <taxon>Pezizomycotina</taxon>
        <taxon>Leotiomycetes</taxon>
        <taxon>Helotiales</taxon>
        <taxon>Hyaloscyphaceae</taxon>
        <taxon>Hyaloscypha</taxon>
        <taxon>Hyaloscypha variabilis</taxon>
    </lineage>
</organism>
<feature type="region of interest" description="Disordered" evidence="3">
    <location>
        <begin position="670"/>
        <end position="718"/>
    </location>
</feature>
<dbReference type="Proteomes" id="UP000235786">
    <property type="component" value="Unassembled WGS sequence"/>
</dbReference>
<feature type="repeat" description="TPR" evidence="2">
    <location>
        <begin position="1060"/>
        <end position="1093"/>
    </location>
</feature>
<feature type="compositionally biased region" description="Polar residues" evidence="3">
    <location>
        <begin position="683"/>
        <end position="693"/>
    </location>
</feature>
<name>A0A2J6S5H0_HYAVF</name>
<reference evidence="6 7" key="1">
    <citation type="submission" date="2016-04" db="EMBL/GenBank/DDBJ databases">
        <title>A degradative enzymes factory behind the ericoid mycorrhizal symbiosis.</title>
        <authorList>
            <consortium name="DOE Joint Genome Institute"/>
            <person name="Martino E."/>
            <person name="Morin E."/>
            <person name="Grelet G."/>
            <person name="Kuo A."/>
            <person name="Kohler A."/>
            <person name="Daghino S."/>
            <person name="Barry K."/>
            <person name="Choi C."/>
            <person name="Cichocki N."/>
            <person name="Clum A."/>
            <person name="Copeland A."/>
            <person name="Hainaut M."/>
            <person name="Haridas S."/>
            <person name="Labutti K."/>
            <person name="Lindquist E."/>
            <person name="Lipzen A."/>
            <person name="Khouja H.-R."/>
            <person name="Murat C."/>
            <person name="Ohm R."/>
            <person name="Olson A."/>
            <person name="Spatafora J."/>
            <person name="Veneault-Fourrey C."/>
            <person name="Henrissat B."/>
            <person name="Grigoriev I."/>
            <person name="Martin F."/>
            <person name="Perotto S."/>
        </authorList>
    </citation>
    <scope>NUCLEOTIDE SEQUENCE [LARGE SCALE GENOMIC DNA]</scope>
    <source>
        <strain evidence="6 7">F</strain>
    </source>
</reference>
<dbReference type="InterPro" id="IPR031359">
    <property type="entry name" value="NACHT_N"/>
</dbReference>
<protein>
    <submittedName>
        <fullName evidence="6">Uncharacterized protein</fullName>
    </submittedName>
</protein>
<dbReference type="Gene3D" id="1.25.40.10">
    <property type="entry name" value="Tetratricopeptide repeat domain"/>
    <property type="match status" value="1"/>
</dbReference>
<dbReference type="EMBL" id="KZ613939">
    <property type="protein sequence ID" value="PMD45996.1"/>
    <property type="molecule type" value="Genomic_DNA"/>
</dbReference>
<dbReference type="InterPro" id="IPR027417">
    <property type="entry name" value="P-loop_NTPase"/>
</dbReference>
<dbReference type="PANTHER" id="PTHR10039">
    <property type="entry name" value="AMELOGENIN"/>
    <property type="match status" value="1"/>
</dbReference>